<evidence type="ECO:0000313" key="8">
    <source>
        <dbReference type="Proteomes" id="UP000066529"/>
    </source>
</evidence>
<evidence type="ECO:0000256" key="2">
    <source>
        <dbReference type="ARBA" id="ARBA00022692"/>
    </source>
</evidence>
<comment type="subcellular location">
    <subcellularLocation>
        <location evidence="1">Membrane</location>
        <topology evidence="1">Multi-pass membrane protein</topology>
    </subcellularLocation>
</comment>
<accession>A0A0E3H8E4</accession>
<dbReference type="HOGENOM" id="CLU_039483_2_3_2"/>
<dbReference type="GO" id="GO:0140359">
    <property type="term" value="F:ABC-type transporter activity"/>
    <property type="evidence" value="ECO:0007669"/>
    <property type="project" value="InterPro"/>
</dbReference>
<feature type="transmembrane region" description="Helical" evidence="5">
    <location>
        <begin position="223"/>
        <end position="245"/>
    </location>
</feature>
<dbReference type="OrthoDB" id="147058at2157"/>
<protein>
    <submittedName>
        <fullName evidence="7">Multidrug ABC transporter, permease protein</fullName>
    </submittedName>
</protein>
<evidence type="ECO:0000256" key="3">
    <source>
        <dbReference type="ARBA" id="ARBA00022989"/>
    </source>
</evidence>
<dbReference type="PROSITE" id="PS51012">
    <property type="entry name" value="ABC_TM2"/>
    <property type="match status" value="1"/>
</dbReference>
<evidence type="ECO:0000256" key="5">
    <source>
        <dbReference type="SAM" id="Phobius"/>
    </source>
</evidence>
<feature type="transmembrane region" description="Helical" evidence="5">
    <location>
        <begin position="133"/>
        <end position="157"/>
    </location>
</feature>
<dbReference type="RefSeq" id="WP_048166408.1">
    <property type="nucleotide sequence ID" value="NZ_CP009501.1"/>
</dbReference>
<feature type="domain" description="ABC transmembrane type-2" evidence="6">
    <location>
        <begin position="21"/>
        <end position="248"/>
    </location>
</feature>
<dbReference type="GO" id="GO:0043190">
    <property type="term" value="C:ATP-binding cassette (ABC) transporter complex"/>
    <property type="evidence" value="ECO:0007669"/>
    <property type="project" value="InterPro"/>
</dbReference>
<dbReference type="InterPro" id="IPR051784">
    <property type="entry name" value="Nod_factor_ABC_transporter"/>
</dbReference>
<dbReference type="InterPro" id="IPR005942">
    <property type="entry name" value="Daunbcin-R_ABC-transpt"/>
</dbReference>
<reference evidence="7 8" key="1">
    <citation type="submission" date="2014-07" db="EMBL/GenBank/DDBJ databases">
        <title>Methanogenic archaea and the global carbon cycle.</title>
        <authorList>
            <person name="Henriksen J.R."/>
            <person name="Luke J."/>
            <person name="Reinhart S."/>
            <person name="Benedict M.N."/>
            <person name="Youngblut N.D."/>
            <person name="Metcalf M.E."/>
            <person name="Whitaker R.J."/>
            <person name="Metcalf W.W."/>
        </authorList>
    </citation>
    <scope>NUCLEOTIDE SEQUENCE [LARGE SCALE GENOMIC DNA]</scope>
    <source>
        <strain evidence="8">ATCC 43570 / DSM 1825 / OCM 12 / VKM B-1830 / TM-1</strain>
    </source>
</reference>
<evidence type="ECO:0000256" key="4">
    <source>
        <dbReference type="ARBA" id="ARBA00023136"/>
    </source>
</evidence>
<dbReference type="PIRSF" id="PIRSF006648">
    <property type="entry name" value="DrrB"/>
    <property type="match status" value="1"/>
</dbReference>
<feature type="transmembrane region" description="Helical" evidence="5">
    <location>
        <begin position="21"/>
        <end position="45"/>
    </location>
</feature>
<evidence type="ECO:0000259" key="6">
    <source>
        <dbReference type="PROSITE" id="PS51012"/>
    </source>
</evidence>
<dbReference type="KEGG" id="mthr:MSTHT_0451"/>
<dbReference type="GeneID" id="41601536"/>
<dbReference type="EMBL" id="CP009501">
    <property type="protein sequence ID" value="AKB12209.1"/>
    <property type="molecule type" value="Genomic_DNA"/>
</dbReference>
<feature type="transmembrane region" description="Helical" evidence="5">
    <location>
        <begin position="169"/>
        <end position="188"/>
    </location>
</feature>
<dbReference type="PRINTS" id="PR00164">
    <property type="entry name" value="ABC2TRNSPORT"/>
</dbReference>
<feature type="transmembrane region" description="Helical" evidence="5">
    <location>
        <begin position="101"/>
        <end position="127"/>
    </location>
</feature>
<dbReference type="InterPro" id="IPR000412">
    <property type="entry name" value="ABC_2_transport"/>
</dbReference>
<dbReference type="Pfam" id="PF01061">
    <property type="entry name" value="ABC2_membrane"/>
    <property type="match status" value="1"/>
</dbReference>
<dbReference type="PATRIC" id="fig|523844.20.peg.586"/>
<feature type="transmembrane region" description="Helical" evidence="5">
    <location>
        <begin position="57"/>
        <end position="80"/>
    </location>
</feature>
<keyword evidence="4 5" id="KW-0472">Membrane</keyword>
<name>A0A0E3H8E4_METTT</name>
<dbReference type="AlphaFoldDB" id="A0A0E3H8E4"/>
<dbReference type="Proteomes" id="UP000066529">
    <property type="component" value="Chromosome"/>
</dbReference>
<gene>
    <name evidence="7" type="ORF">MSTHT_0451</name>
</gene>
<dbReference type="NCBIfam" id="TIGR01247">
    <property type="entry name" value="drrB"/>
    <property type="match status" value="1"/>
</dbReference>
<dbReference type="PANTHER" id="PTHR43229">
    <property type="entry name" value="NODULATION PROTEIN J"/>
    <property type="match status" value="1"/>
</dbReference>
<evidence type="ECO:0000256" key="1">
    <source>
        <dbReference type="ARBA" id="ARBA00004141"/>
    </source>
</evidence>
<dbReference type="PANTHER" id="PTHR43229:SF2">
    <property type="entry name" value="NODULATION PROTEIN J"/>
    <property type="match status" value="1"/>
</dbReference>
<keyword evidence="3 5" id="KW-1133">Transmembrane helix</keyword>
<keyword evidence="2 5" id="KW-0812">Transmembrane</keyword>
<dbReference type="InterPro" id="IPR047817">
    <property type="entry name" value="ABC2_TM_bact-type"/>
</dbReference>
<dbReference type="InterPro" id="IPR013525">
    <property type="entry name" value="ABC2_TM"/>
</dbReference>
<sequence length="250" mass="27421">MIEVIYILWLRQIKHYWRSKARLLGSLGQPLLFLVTFGFGFGPMYTRASGGADYMDFLAPGIVSMSILFTAVFSGLEVIWDRQFGFLKETLVAPISRTEIMIGKTLGGATIAMIQGLIVLSLTYVLGFRIPDLASLGLGLVFMFLIAIFFTGLGLAIASKMKDMHGFQLIMNFLIMPIFFLSGALFPLENLPSAIYFISRIDPLTYGVDGLRGAIAGISMFGVYYDLAVIGLLSIIICAVGTVFFSKTEA</sequence>
<proteinExistence type="predicted"/>
<organism evidence="7 8">
    <name type="scientific">Methanosarcina thermophila (strain ATCC 43570 / DSM 1825 / OCM 12 / VKM B-1830 / TM-1)</name>
    <dbReference type="NCBI Taxonomy" id="523844"/>
    <lineage>
        <taxon>Archaea</taxon>
        <taxon>Methanobacteriati</taxon>
        <taxon>Methanobacteriota</taxon>
        <taxon>Stenosarchaea group</taxon>
        <taxon>Methanomicrobia</taxon>
        <taxon>Methanosarcinales</taxon>
        <taxon>Methanosarcinaceae</taxon>
        <taxon>Methanosarcina</taxon>
    </lineage>
</organism>
<dbReference type="STRING" id="523844.MSTHT_0451"/>
<evidence type="ECO:0000313" key="7">
    <source>
        <dbReference type="EMBL" id="AKB12209.1"/>
    </source>
</evidence>